<dbReference type="AlphaFoldDB" id="A0A4P6XQ95"/>
<gene>
    <name evidence="1" type="primary">MPUL0D07670</name>
    <name evidence="1" type="ORF">METSCH_D07670</name>
</gene>
<dbReference type="Pfam" id="PF01933">
    <property type="entry name" value="CofD"/>
    <property type="match status" value="1"/>
</dbReference>
<reference evidence="2" key="1">
    <citation type="submission" date="2019-03" db="EMBL/GenBank/DDBJ databases">
        <title>Snf2 controls pulcherriminic acid biosynthesis and connects pigmentation and antifungal activity of the yeast Metschnikowia pulcherrima.</title>
        <authorList>
            <person name="Gore-Lloyd D."/>
            <person name="Sumann I."/>
            <person name="Brachmann A.O."/>
            <person name="Schneeberger K."/>
            <person name="Ortiz-Merino R.A."/>
            <person name="Moreno-Beltran M."/>
            <person name="Schlaefli M."/>
            <person name="Kirner P."/>
            <person name="Santos Kron A."/>
            <person name="Wolfe K.H."/>
            <person name="Piel J."/>
            <person name="Ahrens C.H."/>
            <person name="Henk D."/>
            <person name="Freimoser F.M."/>
        </authorList>
    </citation>
    <scope>NUCLEOTIDE SEQUENCE [LARGE SCALE GENOMIC DNA]</scope>
    <source>
        <strain evidence="2">APC 1.2</strain>
    </source>
</reference>
<keyword evidence="2" id="KW-1185">Reference proteome</keyword>
<dbReference type="Proteomes" id="UP000292447">
    <property type="component" value="Chromosome IV"/>
</dbReference>
<dbReference type="InterPro" id="IPR002882">
    <property type="entry name" value="CofD"/>
</dbReference>
<name>A0A4P6XQ95_9ASCO</name>
<dbReference type="PANTHER" id="PTHR31240">
    <property type="entry name" value="MATERNAL EFFECT EMBRYO ARREST 18"/>
    <property type="match status" value="1"/>
</dbReference>
<sequence>MSKSIVVLSGGTATNELVSILDPNYFKVTYVLPILDNGGSSSEIIRVIGGPAIGDIRSRLTRLIPDRHIGLRNFLCYRLDASASVAKSEWDQIIDGSHDLWQDIPNSTKEIVRSFLLHIHVELLKRSRICAGPSSGKPFKFECANVGNLFLTAIRLFTGSLDSAIELFMKIAEINTEVEVLPCLNTNFSYHISAKLVDGSVITGQSQISHPSTNPLTSSESRLVTDENITRNEEVLPGSQEDLVRCSVTDDAFSSDEEIGNTPLYTHPDLKKSQLHFQKTDEIKPLTAPIERIMYVSPYGEEICPVAQPKVLSKLSKADIVLYSIGSLMTSIIPIVILKGVGKAIASEISDSKIRVLLLNGSEDRETSGLKALEYVRIISELAQYLMKKSGQRHLCDRAKFVTHLLYMENSRIAVDLEVLLEMGLECIAIKQLGTGVDKYDLNDLLLQLKLLSGEV</sequence>
<dbReference type="Gene3D" id="3.40.50.10680">
    <property type="entry name" value="CofD-like domains"/>
    <property type="match status" value="1"/>
</dbReference>
<proteinExistence type="predicted"/>
<accession>A0A4P6XQ95</accession>
<evidence type="ECO:0000313" key="1">
    <source>
        <dbReference type="EMBL" id="QBM89687.1"/>
    </source>
</evidence>
<dbReference type="SUPFAM" id="SSF142338">
    <property type="entry name" value="CofD-like"/>
    <property type="match status" value="1"/>
</dbReference>
<dbReference type="InterPro" id="IPR038136">
    <property type="entry name" value="CofD-like_dom_sf"/>
</dbReference>
<evidence type="ECO:0000313" key="2">
    <source>
        <dbReference type="Proteomes" id="UP000292447"/>
    </source>
</evidence>
<protein>
    <submittedName>
        <fullName evidence="1">Uncharacterized protein family UPF0052</fullName>
    </submittedName>
</protein>
<dbReference type="STRING" id="2163413.A0A4P6XQ95"/>
<dbReference type="PANTHER" id="PTHR31240:SF0">
    <property type="entry name" value="MATERNAL EFFECT EMBRYO ARREST 18"/>
    <property type="match status" value="1"/>
</dbReference>
<dbReference type="GO" id="GO:0043743">
    <property type="term" value="F:LPPG:FO 2-phospho-L-lactate transferase activity"/>
    <property type="evidence" value="ECO:0007669"/>
    <property type="project" value="InterPro"/>
</dbReference>
<dbReference type="EMBL" id="CP034459">
    <property type="protein sequence ID" value="QBM89687.1"/>
    <property type="molecule type" value="Genomic_DNA"/>
</dbReference>
<organism evidence="1 2">
    <name type="scientific">Metschnikowia aff. pulcherrima</name>
    <dbReference type="NCBI Taxonomy" id="2163413"/>
    <lineage>
        <taxon>Eukaryota</taxon>
        <taxon>Fungi</taxon>
        <taxon>Dikarya</taxon>
        <taxon>Ascomycota</taxon>
        <taxon>Saccharomycotina</taxon>
        <taxon>Pichiomycetes</taxon>
        <taxon>Metschnikowiaceae</taxon>
        <taxon>Metschnikowia</taxon>
    </lineage>
</organism>